<gene>
    <name evidence="2" type="ORF">DN745_09680</name>
</gene>
<keyword evidence="1" id="KW-0472">Membrane</keyword>
<accession>A0A2Z4FL20</accession>
<name>A0A2Z4FL20_9DELT</name>
<evidence type="ECO:0000313" key="3">
    <source>
        <dbReference type="Proteomes" id="UP000249799"/>
    </source>
</evidence>
<keyword evidence="1" id="KW-0812">Transmembrane</keyword>
<protein>
    <submittedName>
        <fullName evidence="2">Uncharacterized protein</fullName>
    </submittedName>
</protein>
<feature type="transmembrane region" description="Helical" evidence="1">
    <location>
        <begin position="12"/>
        <end position="33"/>
    </location>
</feature>
<dbReference type="EMBL" id="CP030032">
    <property type="protein sequence ID" value="AWV89592.1"/>
    <property type="molecule type" value="Genomic_DNA"/>
</dbReference>
<reference evidence="2 3" key="1">
    <citation type="submission" date="2018-06" db="EMBL/GenBank/DDBJ databases">
        <title>Lujinxingia sediminis gen. nov. sp. nov., a new facultative anaerobic member of the class Deltaproteobacteria, and proposal of Lujinxingaceae fam. nov.</title>
        <authorList>
            <person name="Guo L.-Y."/>
            <person name="Li C.-M."/>
            <person name="Wang S."/>
            <person name="Du Z.-J."/>
        </authorList>
    </citation>
    <scope>NUCLEOTIDE SEQUENCE [LARGE SCALE GENOMIC DNA]</scope>
    <source>
        <strain evidence="2 3">FA350</strain>
    </source>
</reference>
<dbReference type="KEGG" id="bsed:DN745_09680"/>
<dbReference type="AlphaFoldDB" id="A0A2Z4FL20"/>
<keyword evidence="3" id="KW-1185">Reference proteome</keyword>
<dbReference type="Proteomes" id="UP000249799">
    <property type="component" value="Chromosome"/>
</dbReference>
<evidence type="ECO:0000313" key="2">
    <source>
        <dbReference type="EMBL" id="AWV89592.1"/>
    </source>
</evidence>
<organism evidence="2 3">
    <name type="scientific">Bradymonas sediminis</name>
    <dbReference type="NCBI Taxonomy" id="1548548"/>
    <lineage>
        <taxon>Bacteria</taxon>
        <taxon>Deltaproteobacteria</taxon>
        <taxon>Bradymonadales</taxon>
        <taxon>Bradymonadaceae</taxon>
        <taxon>Bradymonas</taxon>
    </lineage>
</organism>
<sequence>MESLTIITTMQPFLVGWVMSIAFFLTLSVVAVISKGRSWYELACLFLLAFLFFCAAGVVCVHLFSDVKMLDFEVISLRAS</sequence>
<dbReference type="RefSeq" id="WP_111334370.1">
    <property type="nucleotide sequence ID" value="NZ_CP030032.1"/>
</dbReference>
<evidence type="ECO:0000256" key="1">
    <source>
        <dbReference type="SAM" id="Phobius"/>
    </source>
</evidence>
<proteinExistence type="predicted"/>
<feature type="transmembrane region" description="Helical" evidence="1">
    <location>
        <begin position="45"/>
        <end position="64"/>
    </location>
</feature>
<keyword evidence="1" id="KW-1133">Transmembrane helix</keyword>